<sequence>MRDIKVIEAEIAKLQAELEDTKAYDVKVRAASHILENLGWTWSRKTGWKKPEKPEITYKYFDKDLMTHIKAGDWVKYDGGEIGGYAYVRSVSGNRAVISMVQGVRFNKAYVPEFYRTVPVSTLKVVSYDQMARDMIGR</sequence>
<dbReference type="EMBL" id="OK042080">
    <property type="protein sequence ID" value="UCS82763.1"/>
    <property type="molecule type" value="Genomic_DNA"/>
</dbReference>
<name>A0AC61TNS4_9CAUD</name>
<proteinExistence type="predicted"/>
<accession>A0AC61TNS4</accession>
<dbReference type="Proteomes" id="UP000828900">
    <property type="component" value="Segment"/>
</dbReference>
<organism evidence="1 2">
    <name type="scientific">Yersinia phage vB_YenP_Rambo</name>
    <dbReference type="NCBI Taxonomy" id="2880894"/>
    <lineage>
        <taxon>Viruses</taxon>
        <taxon>Duplodnaviria</taxon>
        <taxon>Heunggongvirae</taxon>
        <taxon>Uroviricota</taxon>
        <taxon>Caudoviricetes</taxon>
        <taxon>Autographivirales</taxon>
        <taxon>Autotranscriptaviridae</taxon>
        <taxon>Studiervirinae</taxon>
        <taxon>Rambovirus</taxon>
        <taxon>Rambovirus rambo</taxon>
    </lineage>
</organism>
<evidence type="ECO:0000313" key="2">
    <source>
        <dbReference type="Proteomes" id="UP000828900"/>
    </source>
</evidence>
<evidence type="ECO:0000313" key="1">
    <source>
        <dbReference type="EMBL" id="UCS82763.1"/>
    </source>
</evidence>
<keyword evidence="2" id="KW-1185">Reference proteome</keyword>
<protein>
    <submittedName>
        <fullName evidence="1">Uncharacterized protein</fullName>
    </submittedName>
</protein>
<reference evidence="1" key="1">
    <citation type="submission" date="2021-09" db="EMBL/GenBank/DDBJ databases">
        <title>Properties of two broad host range phages and the first virulent siphovirus of Yersinia enterocolitica isolated from wild animals.</title>
        <authorList>
            <person name="Hammerl J.A."/>
            <person name="Hertwig S."/>
        </authorList>
    </citation>
    <scope>NUCLEOTIDE SEQUENCE</scope>
</reference>
<gene>
    <name evidence="1" type="ORF">vBYenPRambo_020</name>
</gene>